<evidence type="ECO:0000313" key="1">
    <source>
        <dbReference type="EMBL" id="KAH0770514.1"/>
    </source>
</evidence>
<dbReference type="InterPro" id="IPR012340">
    <property type="entry name" value="NA-bd_OB-fold"/>
</dbReference>
<dbReference type="EMBL" id="JAIVGD010000011">
    <property type="protein sequence ID" value="KAH0770514.1"/>
    <property type="molecule type" value="Genomic_DNA"/>
</dbReference>
<keyword evidence="2" id="KW-1185">Reference proteome</keyword>
<reference evidence="1 2" key="1">
    <citation type="journal article" date="2021" name="bioRxiv">
        <title>Chromosome-scale and haplotype-resolved genome assembly of a tetraploid potato cultivar.</title>
        <authorList>
            <person name="Sun H."/>
            <person name="Jiao W.-B."/>
            <person name="Krause K."/>
            <person name="Campoy J.A."/>
            <person name="Goel M."/>
            <person name="Folz-Donahue K."/>
            <person name="Kukat C."/>
            <person name="Huettel B."/>
            <person name="Schneeberger K."/>
        </authorList>
    </citation>
    <scope>NUCLEOTIDE SEQUENCE [LARGE SCALE GENOMIC DNA]</scope>
    <source>
        <strain evidence="1">SolTubOtavaFocal</strain>
        <tissue evidence="1">Leaves</tissue>
    </source>
</reference>
<proteinExistence type="predicted"/>
<organism evidence="1 2">
    <name type="scientific">Solanum tuberosum</name>
    <name type="common">Potato</name>
    <dbReference type="NCBI Taxonomy" id="4113"/>
    <lineage>
        <taxon>Eukaryota</taxon>
        <taxon>Viridiplantae</taxon>
        <taxon>Streptophyta</taxon>
        <taxon>Embryophyta</taxon>
        <taxon>Tracheophyta</taxon>
        <taxon>Spermatophyta</taxon>
        <taxon>Magnoliopsida</taxon>
        <taxon>eudicotyledons</taxon>
        <taxon>Gunneridae</taxon>
        <taxon>Pentapetalae</taxon>
        <taxon>asterids</taxon>
        <taxon>lamiids</taxon>
        <taxon>Solanales</taxon>
        <taxon>Solanaceae</taxon>
        <taxon>Solanoideae</taxon>
        <taxon>Solaneae</taxon>
        <taxon>Solanum</taxon>
    </lineage>
</organism>
<evidence type="ECO:0008006" key="3">
    <source>
        <dbReference type="Google" id="ProtNLM"/>
    </source>
</evidence>
<evidence type="ECO:0000313" key="2">
    <source>
        <dbReference type="Proteomes" id="UP000826656"/>
    </source>
</evidence>
<dbReference type="SUPFAM" id="SSF50249">
    <property type="entry name" value="Nucleic acid-binding proteins"/>
    <property type="match status" value="3"/>
</dbReference>
<dbReference type="Proteomes" id="UP000826656">
    <property type="component" value="Unassembled WGS sequence"/>
</dbReference>
<sequence>MAERYTINMITPDTKDWTCKVQVVDKSRPRDNKDKTTKYQVLILQNEEENQVQATIYSTDITYFEKEFAPFKTYLDPLPPPTRLALTTFDTFEYQPKEFEFDVLDIVINGSPSTKTTTGKRIQEFIVMEKLPSTKTVTGKLIQEFIIIDKLKKPTKLTLWEDFIDHEGVKLFNQLHDYPIILARKIGKSSSGTSNRFVGLTSEFNTTIEINPPYPQAAELRTWIKTIETKLVSYKMKSTTPIGSIMLIPCEDEVISVANIQAQPPGQVFNVEAELSLASKDQRFSVLACSNCKQLFTRYNVRREIYCTSCHRSTHLIPRCQFEVTIKDNSGFATAIISDEIAEKMLHLTSEEIYEICFVKKKTLSLQNVEDELNGKIFNIQIKRLFTKKMDATQKLSILSYLEKQDLEHFFCDSRNSHFLHSFDVATVCRVLQAFDVAMWMPYVPVLLRKLKIFSPMIAGDFDQR</sequence>
<dbReference type="Gene3D" id="2.40.50.140">
    <property type="entry name" value="Nucleic acid-binding proteins"/>
    <property type="match status" value="3"/>
</dbReference>
<accession>A0ABQ7VPU9</accession>
<comment type="caution">
    <text evidence="1">The sequence shown here is derived from an EMBL/GenBank/DDBJ whole genome shotgun (WGS) entry which is preliminary data.</text>
</comment>
<gene>
    <name evidence="1" type="ORF">KY290_014495</name>
</gene>
<protein>
    <recommendedName>
        <fullName evidence="3">Replication factor A C-terminal domain-containing protein</fullName>
    </recommendedName>
</protein>
<name>A0ABQ7VPU9_SOLTU</name>